<evidence type="ECO:0000256" key="2">
    <source>
        <dbReference type="ARBA" id="ARBA00022690"/>
    </source>
</evidence>
<dbReference type="GO" id="GO:0030414">
    <property type="term" value="F:peptidase inhibitor activity"/>
    <property type="evidence" value="ECO:0007669"/>
    <property type="project" value="UniProtKB-KW"/>
</dbReference>
<organism evidence="5 6">
    <name type="scientific">Cotesia congregata</name>
    <name type="common">Parasitoid wasp</name>
    <name type="synonym">Apanteles congregatus</name>
    <dbReference type="NCBI Taxonomy" id="51543"/>
    <lineage>
        <taxon>Eukaryota</taxon>
        <taxon>Metazoa</taxon>
        <taxon>Ecdysozoa</taxon>
        <taxon>Arthropoda</taxon>
        <taxon>Hexapoda</taxon>
        <taxon>Insecta</taxon>
        <taxon>Pterygota</taxon>
        <taxon>Neoptera</taxon>
        <taxon>Endopterygota</taxon>
        <taxon>Hymenoptera</taxon>
        <taxon>Apocrita</taxon>
        <taxon>Ichneumonoidea</taxon>
        <taxon>Braconidae</taxon>
        <taxon>Microgastrinae</taxon>
        <taxon>Cotesia</taxon>
    </lineage>
</organism>
<evidence type="ECO:0000259" key="4">
    <source>
        <dbReference type="Pfam" id="PF01826"/>
    </source>
</evidence>
<dbReference type="AlphaFoldDB" id="A0A8J2E987"/>
<dbReference type="OrthoDB" id="6236007at2759"/>
<feature type="non-terminal residue" evidence="5">
    <location>
        <position position="1"/>
    </location>
</feature>
<feature type="domain" description="TIL" evidence="4">
    <location>
        <begin position="7"/>
        <end position="69"/>
    </location>
</feature>
<comment type="caution">
    <text evidence="5">The sequence shown here is derived from an EMBL/GenBank/DDBJ whole genome shotgun (WGS) entry which is preliminary data.</text>
</comment>
<sequence length="135" mass="15436">INGHHKCRENEELKRCGRICEQTCFNFVHKKLDCSHDEKQCSKKTEDCSCKQGYIRDESTGVCVRPNQCSRCDYGEDYLPCGKLCEVSCESQVVPKICNRAICGQSDCRCHFEAGFVRDHSTGRCTLRKNCARKN</sequence>
<dbReference type="PANTHER" id="PTHR23259">
    <property type="entry name" value="RIDDLE"/>
    <property type="match status" value="1"/>
</dbReference>
<evidence type="ECO:0000313" key="6">
    <source>
        <dbReference type="Proteomes" id="UP000786811"/>
    </source>
</evidence>
<evidence type="ECO:0000313" key="5">
    <source>
        <dbReference type="EMBL" id="CAG5073928.1"/>
    </source>
</evidence>
<dbReference type="InterPro" id="IPR036084">
    <property type="entry name" value="Ser_inhib-like_sf"/>
</dbReference>
<keyword evidence="3" id="KW-1015">Disulfide bond</keyword>
<evidence type="ECO:0000256" key="1">
    <source>
        <dbReference type="ARBA" id="ARBA00007611"/>
    </source>
</evidence>
<dbReference type="Pfam" id="PF01826">
    <property type="entry name" value="TIL"/>
    <property type="match status" value="1"/>
</dbReference>
<dbReference type="Gene3D" id="2.10.25.10">
    <property type="entry name" value="Laminin"/>
    <property type="match status" value="2"/>
</dbReference>
<keyword evidence="6" id="KW-1185">Reference proteome</keyword>
<name>A0A8J2E987_COTCN</name>
<dbReference type="SUPFAM" id="SSF57567">
    <property type="entry name" value="Serine protease inhibitors"/>
    <property type="match status" value="1"/>
</dbReference>
<comment type="similarity">
    <text evidence="1">Belongs to the serine protease inhibitor-like (TIL domain-containing) family.</text>
</comment>
<gene>
    <name evidence="5" type="ORF">HICCMSTLAB_LOCUS700</name>
</gene>
<dbReference type="EMBL" id="CAJNRD030001114">
    <property type="protein sequence ID" value="CAG5073928.1"/>
    <property type="molecule type" value="Genomic_DNA"/>
</dbReference>
<keyword evidence="2" id="KW-0646">Protease inhibitor</keyword>
<protein>
    <recommendedName>
        <fullName evidence="4">TIL domain-containing protein</fullName>
    </recommendedName>
</protein>
<dbReference type="Proteomes" id="UP000786811">
    <property type="component" value="Unassembled WGS sequence"/>
</dbReference>
<proteinExistence type="inferred from homology"/>
<dbReference type="InterPro" id="IPR051368">
    <property type="entry name" value="SerProtInhib-TIL_Domain"/>
</dbReference>
<dbReference type="InterPro" id="IPR002919">
    <property type="entry name" value="TIL_dom"/>
</dbReference>
<dbReference type="PANTHER" id="PTHR23259:SF70">
    <property type="entry name" value="ACCESSORY GLAND PROTEIN ACP62F-RELATED"/>
    <property type="match status" value="1"/>
</dbReference>
<reference evidence="5" key="1">
    <citation type="submission" date="2021-04" db="EMBL/GenBank/DDBJ databases">
        <authorList>
            <person name="Chebbi M.A.C M."/>
        </authorList>
    </citation>
    <scope>NUCLEOTIDE SEQUENCE</scope>
</reference>
<dbReference type="CDD" id="cd19941">
    <property type="entry name" value="TIL"/>
    <property type="match status" value="1"/>
</dbReference>
<evidence type="ECO:0000256" key="3">
    <source>
        <dbReference type="ARBA" id="ARBA00023157"/>
    </source>
</evidence>
<accession>A0A8J2E987</accession>